<sequence length="107" mass="12340">MNWDQWVDHIQKTDFLRPLVGNERASVSLEGKTICITFINTITEKQRKILLSGNDEELRLVCNGESHLSKLIKQGKLSFTGTYREQLKLESLLYLARSQRTGTKEMV</sequence>
<evidence type="ECO:0000313" key="2">
    <source>
        <dbReference type="Proteomes" id="UP000054099"/>
    </source>
</evidence>
<name>A0A0V8J853_9BACL</name>
<proteinExistence type="predicted"/>
<organism evidence="1 2">
    <name type="scientific">Fictibacillus enclensis</name>
    <dbReference type="NCBI Taxonomy" id="1017270"/>
    <lineage>
        <taxon>Bacteria</taxon>
        <taxon>Bacillati</taxon>
        <taxon>Bacillota</taxon>
        <taxon>Bacilli</taxon>
        <taxon>Bacillales</taxon>
        <taxon>Fictibacillaceae</taxon>
        <taxon>Fictibacillus</taxon>
    </lineage>
</organism>
<dbReference type="Proteomes" id="UP000054099">
    <property type="component" value="Unassembled WGS sequence"/>
</dbReference>
<evidence type="ECO:0000313" key="1">
    <source>
        <dbReference type="EMBL" id="KSU83362.1"/>
    </source>
</evidence>
<protein>
    <recommendedName>
        <fullName evidence="3">SCP2 domain-containing protein</fullName>
    </recommendedName>
</protein>
<dbReference type="OrthoDB" id="2973043at2"/>
<dbReference type="EMBL" id="LNQN01000002">
    <property type="protein sequence ID" value="KSU83362.1"/>
    <property type="molecule type" value="Genomic_DNA"/>
</dbReference>
<comment type="caution">
    <text evidence="1">The sequence shown here is derived from an EMBL/GenBank/DDBJ whole genome shotgun (WGS) entry which is preliminary data.</text>
</comment>
<dbReference type="RefSeq" id="WP_061972177.1">
    <property type="nucleotide sequence ID" value="NZ_FMAV01000002.1"/>
</dbReference>
<evidence type="ECO:0008006" key="3">
    <source>
        <dbReference type="Google" id="ProtNLM"/>
    </source>
</evidence>
<gene>
    <name evidence="1" type="ORF">AS030_12380</name>
</gene>
<dbReference type="AlphaFoldDB" id="A0A0V8J853"/>
<keyword evidence="2" id="KW-1185">Reference proteome</keyword>
<reference evidence="1 2" key="1">
    <citation type="journal article" date="2014" name="Antonie Van Leeuwenhoek">
        <title>Fictibacillus enclensis sp. nov., isolated from marine sediment.</title>
        <authorList>
            <person name="Dastager S.G."/>
            <person name="Mawlankar R."/>
            <person name="Srinivasan K."/>
            <person name="Tang S.K."/>
            <person name="Lee J.C."/>
            <person name="Ramana V.V."/>
            <person name="Shouche Y.S."/>
        </authorList>
    </citation>
    <scope>NUCLEOTIDE SEQUENCE [LARGE SCALE GENOMIC DNA]</scope>
    <source>
        <strain evidence="1 2">NIO-1003</strain>
    </source>
</reference>
<accession>A0A0V8J853</accession>